<keyword evidence="4 9" id="KW-0349">Heme</keyword>
<evidence type="ECO:0000256" key="1">
    <source>
        <dbReference type="ARBA" id="ARBA00001971"/>
    </source>
</evidence>
<dbReference type="GO" id="GO:0020037">
    <property type="term" value="F:heme binding"/>
    <property type="evidence" value="ECO:0007669"/>
    <property type="project" value="InterPro"/>
</dbReference>
<protein>
    <submittedName>
        <fullName evidence="11">Cytochrome P450</fullName>
    </submittedName>
</protein>
<dbReference type="InterPro" id="IPR017972">
    <property type="entry name" value="Cyt_P450_CS"/>
</dbReference>
<keyword evidence="12" id="KW-1185">Reference proteome</keyword>
<organism evidence="11 12">
    <name type="scientific">Exidia glandulosa HHB12029</name>
    <dbReference type="NCBI Taxonomy" id="1314781"/>
    <lineage>
        <taxon>Eukaryota</taxon>
        <taxon>Fungi</taxon>
        <taxon>Dikarya</taxon>
        <taxon>Basidiomycota</taxon>
        <taxon>Agaricomycotina</taxon>
        <taxon>Agaricomycetes</taxon>
        <taxon>Auriculariales</taxon>
        <taxon>Exidiaceae</taxon>
        <taxon>Exidia</taxon>
    </lineage>
</organism>
<dbReference type="OrthoDB" id="1470350at2759"/>
<accession>A0A165LMH9</accession>
<keyword evidence="6 10" id="KW-0560">Oxidoreductase</keyword>
<dbReference type="PANTHER" id="PTHR24305:SF166">
    <property type="entry name" value="CYTOCHROME P450 12A4, MITOCHONDRIAL-RELATED"/>
    <property type="match status" value="1"/>
</dbReference>
<dbReference type="SUPFAM" id="SSF48264">
    <property type="entry name" value="Cytochrome P450"/>
    <property type="match status" value="1"/>
</dbReference>
<evidence type="ECO:0000313" key="12">
    <source>
        <dbReference type="Proteomes" id="UP000077266"/>
    </source>
</evidence>
<comment type="cofactor">
    <cofactor evidence="1 9">
        <name>heme</name>
        <dbReference type="ChEBI" id="CHEBI:30413"/>
    </cofactor>
</comment>
<dbReference type="InterPro" id="IPR001128">
    <property type="entry name" value="Cyt_P450"/>
</dbReference>
<feature type="binding site" description="axial binding residue" evidence="9">
    <location>
        <position position="474"/>
    </location>
    <ligand>
        <name>heme</name>
        <dbReference type="ChEBI" id="CHEBI:30413"/>
    </ligand>
    <ligandPart>
        <name>Fe</name>
        <dbReference type="ChEBI" id="CHEBI:18248"/>
    </ligandPart>
</feature>
<evidence type="ECO:0000256" key="7">
    <source>
        <dbReference type="ARBA" id="ARBA00023004"/>
    </source>
</evidence>
<dbReference type="GO" id="GO:0005506">
    <property type="term" value="F:iron ion binding"/>
    <property type="evidence" value="ECO:0007669"/>
    <property type="project" value="InterPro"/>
</dbReference>
<evidence type="ECO:0000256" key="9">
    <source>
        <dbReference type="PIRSR" id="PIRSR602401-1"/>
    </source>
</evidence>
<reference evidence="11 12" key="1">
    <citation type="journal article" date="2016" name="Mol. Biol. Evol.">
        <title>Comparative Genomics of Early-Diverging Mushroom-Forming Fungi Provides Insights into the Origins of Lignocellulose Decay Capabilities.</title>
        <authorList>
            <person name="Nagy L.G."/>
            <person name="Riley R."/>
            <person name="Tritt A."/>
            <person name="Adam C."/>
            <person name="Daum C."/>
            <person name="Floudas D."/>
            <person name="Sun H."/>
            <person name="Yadav J.S."/>
            <person name="Pangilinan J."/>
            <person name="Larsson K.H."/>
            <person name="Matsuura K."/>
            <person name="Barry K."/>
            <person name="Labutti K."/>
            <person name="Kuo R."/>
            <person name="Ohm R.A."/>
            <person name="Bhattacharya S.S."/>
            <person name="Shirouzu T."/>
            <person name="Yoshinaga Y."/>
            <person name="Martin F.M."/>
            <person name="Grigoriev I.V."/>
            <person name="Hibbett D.S."/>
        </authorList>
    </citation>
    <scope>NUCLEOTIDE SEQUENCE [LARGE SCALE GENOMIC DNA]</scope>
    <source>
        <strain evidence="11 12">HHB12029</strain>
    </source>
</reference>
<evidence type="ECO:0000256" key="10">
    <source>
        <dbReference type="RuleBase" id="RU000461"/>
    </source>
</evidence>
<comment type="similarity">
    <text evidence="3 10">Belongs to the cytochrome P450 family.</text>
</comment>
<dbReference type="AlphaFoldDB" id="A0A165LMH9"/>
<dbReference type="Proteomes" id="UP000077266">
    <property type="component" value="Unassembled WGS sequence"/>
</dbReference>
<keyword evidence="8 10" id="KW-0503">Monooxygenase</keyword>
<dbReference type="GO" id="GO:0004497">
    <property type="term" value="F:monooxygenase activity"/>
    <property type="evidence" value="ECO:0007669"/>
    <property type="project" value="UniProtKB-KW"/>
</dbReference>
<evidence type="ECO:0000256" key="6">
    <source>
        <dbReference type="ARBA" id="ARBA00023002"/>
    </source>
</evidence>
<dbReference type="PRINTS" id="PR00463">
    <property type="entry name" value="EP450I"/>
</dbReference>
<evidence type="ECO:0000256" key="5">
    <source>
        <dbReference type="ARBA" id="ARBA00022723"/>
    </source>
</evidence>
<dbReference type="InterPro" id="IPR002401">
    <property type="entry name" value="Cyt_P450_E_grp-I"/>
</dbReference>
<evidence type="ECO:0000256" key="3">
    <source>
        <dbReference type="ARBA" id="ARBA00010617"/>
    </source>
</evidence>
<dbReference type="GO" id="GO:0016705">
    <property type="term" value="F:oxidoreductase activity, acting on paired donors, with incorporation or reduction of molecular oxygen"/>
    <property type="evidence" value="ECO:0007669"/>
    <property type="project" value="InterPro"/>
</dbReference>
<dbReference type="InterPro" id="IPR036396">
    <property type="entry name" value="Cyt_P450_sf"/>
</dbReference>
<comment type="pathway">
    <text evidence="2">Secondary metabolite biosynthesis.</text>
</comment>
<evidence type="ECO:0000256" key="4">
    <source>
        <dbReference type="ARBA" id="ARBA00022617"/>
    </source>
</evidence>
<keyword evidence="5 9" id="KW-0479">Metal-binding</keyword>
<dbReference type="Gene3D" id="1.10.630.10">
    <property type="entry name" value="Cytochrome P450"/>
    <property type="match status" value="1"/>
</dbReference>
<dbReference type="PROSITE" id="PS00086">
    <property type="entry name" value="CYTOCHROME_P450"/>
    <property type="match status" value="1"/>
</dbReference>
<dbReference type="Pfam" id="PF00067">
    <property type="entry name" value="p450"/>
    <property type="match status" value="1"/>
</dbReference>
<dbReference type="EMBL" id="KV425923">
    <property type="protein sequence ID" value="KZV98058.1"/>
    <property type="molecule type" value="Genomic_DNA"/>
</dbReference>
<gene>
    <name evidence="11" type="ORF">EXIGLDRAFT_641801</name>
</gene>
<sequence length="540" mass="60144">MHVPLVALALGAVFWTLSTYRAFQRNRQLAIASGLPFICLPVDTFSPFWQVAGPVLVPLLRFLPFGLGAWADDARAAWVLKHELHSKYGRVFIVVCPWQNVVHVADPDVVVDVVTRRTEFPKPAHFYKIVEVYGRSVVTTDGADWVRYRKITGPPFSEKNNHLVWRSTLEQTSQFLEALKMTPIVPATASNRPGRVLPQLQRDMKTIALHIIAEAGFGVALPFAAADLENTASIHTLLRFLIPVMVIPKPLLRAIPIPAWRSAYTAYAEFQKYTALLTSRAKEDGMDNDGSRANLLHALVANAEVAGEKSERLSDAEVLAHLFVFILAGHETTANALSYAILNLAIHSDVQEWFIQRLDDELSSNRGIEPRDWGYDSVFGQAQAALCIMNETLRLFPTVAGVPKWTDSSSVALAWNERKFLVPPKTPVVFNTIAMHRDPTLWGPDAAEFKPQRWLKDQPRKGQFMAFSEGARACLGKKFAQVEFVAVLATIFSRFRAELECAPGQTMDDAKKKAMAAFDSSVVLATLGMTKQVPVRFVPR</sequence>
<name>A0A165LMH9_EXIGL</name>
<dbReference type="InterPro" id="IPR050121">
    <property type="entry name" value="Cytochrome_P450_monoxygenase"/>
</dbReference>
<evidence type="ECO:0000256" key="2">
    <source>
        <dbReference type="ARBA" id="ARBA00005179"/>
    </source>
</evidence>
<keyword evidence="7 9" id="KW-0408">Iron</keyword>
<dbReference type="PRINTS" id="PR00385">
    <property type="entry name" value="P450"/>
</dbReference>
<dbReference type="InParanoid" id="A0A165LMH9"/>
<dbReference type="STRING" id="1314781.A0A165LMH9"/>
<proteinExistence type="inferred from homology"/>
<evidence type="ECO:0000313" key="11">
    <source>
        <dbReference type="EMBL" id="KZV98058.1"/>
    </source>
</evidence>
<evidence type="ECO:0000256" key="8">
    <source>
        <dbReference type="ARBA" id="ARBA00023033"/>
    </source>
</evidence>
<dbReference type="PANTHER" id="PTHR24305">
    <property type="entry name" value="CYTOCHROME P450"/>
    <property type="match status" value="1"/>
</dbReference>